<proteinExistence type="predicted"/>
<dbReference type="PIRSF" id="PIRSF027386">
    <property type="entry name" value="UCP027386_ABC_sbc_TM0202"/>
    <property type="match status" value="1"/>
</dbReference>
<evidence type="ECO:0000313" key="3">
    <source>
        <dbReference type="Proteomes" id="UP000822142"/>
    </source>
</evidence>
<protein>
    <submittedName>
        <fullName evidence="2">ABC transporter substrate-binding protein</fullName>
    </submittedName>
</protein>
<name>A0ABX2I7W2_BLAHA</name>
<dbReference type="SUPFAM" id="SSF53850">
    <property type="entry name" value="Periplasmic binding protein-like II"/>
    <property type="match status" value="1"/>
</dbReference>
<dbReference type="Pfam" id="PF12974">
    <property type="entry name" value="Phosphonate-bd"/>
    <property type="match status" value="1"/>
</dbReference>
<dbReference type="EMBL" id="JAAITA010000001">
    <property type="protein sequence ID" value="NSJ84972.1"/>
    <property type="molecule type" value="Genomic_DNA"/>
</dbReference>
<accession>A0ABX2I7W2</accession>
<dbReference type="Proteomes" id="UP000822142">
    <property type="component" value="Unassembled WGS sequence"/>
</dbReference>
<keyword evidence="3" id="KW-1185">Reference proteome</keyword>
<dbReference type="Gene3D" id="3.40.190.10">
    <property type="entry name" value="Periplasmic binding protein-like II"/>
    <property type="match status" value="2"/>
</dbReference>
<evidence type="ECO:0000313" key="2">
    <source>
        <dbReference type="EMBL" id="NSJ84972.1"/>
    </source>
</evidence>
<dbReference type="PANTHER" id="PTHR30024">
    <property type="entry name" value="ALIPHATIC SULFONATES-BINDING PROTEIN-RELATED"/>
    <property type="match status" value="1"/>
</dbReference>
<reference evidence="2 3" key="1">
    <citation type="journal article" date="2020" name="Cell Host Microbe">
        <title>Functional and Genomic Variation between Human-Derived Isolates of Lachnospiraceae Reveals Inter- and Intra-Species Diversity.</title>
        <authorList>
            <person name="Sorbara M.T."/>
            <person name="Littmann E.R."/>
            <person name="Fontana E."/>
            <person name="Moody T.U."/>
            <person name="Kohout C.E."/>
            <person name="Gjonbalaj M."/>
            <person name="Eaton V."/>
            <person name="Seok R."/>
            <person name="Leiner I.M."/>
            <person name="Pamer E.G."/>
        </authorList>
    </citation>
    <scope>NUCLEOTIDE SEQUENCE [LARGE SCALE GENOMIC DNA]</scope>
    <source>
        <strain evidence="2 3">MSK.15.26</strain>
    </source>
</reference>
<sequence length="341" mass="36778">MKKKMAVMLLAVALAAVSISGCGSKAATDIEKEEEQKENPVDINITALKGPTAMGMVQFMDEAEQGKLTDENYQFSIAASADEVSPKLVQGETDIAAVPANLASVLYNKTEGKVQVLAVNTLGVLYLVENGNSVQSVADLKGKTIYASGKGSTPGYALDYILSANGIDPEKGVTIEWKSEHSECVAAISSTENGIAMLPQPFVTTAQTKNPAIRTALDLTEEWEKVQSGEDTKSSMITGVVVARTEFVEEHPQAVEDFLEHYEDSVEYVNENTKEAAQLVGKYDIVTAEIAEKALPECNIVYMDGEDMKEQLSGYLEVLKNQNPQAVGGAVPGDDFYYIEK</sequence>
<feature type="chain" id="PRO_5045932721" evidence="1">
    <location>
        <begin position="27"/>
        <end position="341"/>
    </location>
</feature>
<dbReference type="InterPro" id="IPR027024">
    <property type="entry name" value="UCP027386_ABC_sbc_TM0202"/>
</dbReference>
<feature type="signal peptide" evidence="1">
    <location>
        <begin position="1"/>
        <end position="26"/>
    </location>
</feature>
<keyword evidence="1" id="KW-0732">Signal</keyword>
<organism evidence="2 3">
    <name type="scientific">Blautia hansenii</name>
    <name type="common">Ruminococcus hansenii</name>
    <dbReference type="NCBI Taxonomy" id="1322"/>
    <lineage>
        <taxon>Bacteria</taxon>
        <taxon>Bacillati</taxon>
        <taxon>Bacillota</taxon>
        <taxon>Clostridia</taxon>
        <taxon>Lachnospirales</taxon>
        <taxon>Lachnospiraceae</taxon>
        <taxon>Blautia</taxon>
    </lineage>
</organism>
<dbReference type="RefSeq" id="WP_173747453.1">
    <property type="nucleotide sequence ID" value="NZ_JAAITA010000001.1"/>
</dbReference>
<dbReference type="PANTHER" id="PTHR30024:SF46">
    <property type="entry name" value="ABC TRANSPORTER, SUBSTRATE-BINDING LIPOPROTEIN"/>
    <property type="match status" value="1"/>
</dbReference>
<comment type="caution">
    <text evidence="2">The sequence shown here is derived from an EMBL/GenBank/DDBJ whole genome shotgun (WGS) entry which is preliminary data.</text>
</comment>
<dbReference type="PROSITE" id="PS51257">
    <property type="entry name" value="PROKAR_LIPOPROTEIN"/>
    <property type="match status" value="1"/>
</dbReference>
<evidence type="ECO:0000256" key="1">
    <source>
        <dbReference type="SAM" id="SignalP"/>
    </source>
</evidence>
<gene>
    <name evidence="2" type="ORF">G5A70_01955</name>
</gene>